<dbReference type="GeneID" id="82935475"/>
<dbReference type="OrthoDB" id="9921904at2"/>
<dbReference type="GO" id="GO:0006355">
    <property type="term" value="P:regulation of DNA-templated transcription"/>
    <property type="evidence" value="ECO:0007669"/>
    <property type="project" value="InterPro"/>
</dbReference>
<feature type="domain" description="Ribbon-helix-helix protein CopG" evidence="2">
    <location>
        <begin position="16"/>
        <end position="50"/>
    </location>
</feature>
<evidence type="ECO:0000256" key="1">
    <source>
        <dbReference type="SAM" id="MobiDB-lite"/>
    </source>
</evidence>
<protein>
    <submittedName>
        <fullName evidence="3">Ribbon-helix-helix protein, CopG family</fullName>
    </submittedName>
</protein>
<feature type="region of interest" description="Disordered" evidence="1">
    <location>
        <begin position="74"/>
        <end position="108"/>
    </location>
</feature>
<dbReference type="AlphaFoldDB" id="A0A369L641"/>
<dbReference type="RefSeq" id="WP_042433760.1">
    <property type="nucleotide sequence ID" value="NZ_CABKQR010000001.1"/>
</dbReference>
<dbReference type="Proteomes" id="UP000253792">
    <property type="component" value="Unassembled WGS sequence"/>
</dbReference>
<keyword evidence="4" id="KW-1185">Reference proteome</keyword>
<name>A0A369L641_9ACTN</name>
<comment type="caution">
    <text evidence="3">The sequence shown here is derived from an EMBL/GenBank/DDBJ whole genome shotgun (WGS) entry which is preliminary data.</text>
</comment>
<dbReference type="EMBL" id="PPTP01000013">
    <property type="protein sequence ID" value="RDB54297.1"/>
    <property type="molecule type" value="Genomic_DNA"/>
</dbReference>
<evidence type="ECO:0000259" key="2">
    <source>
        <dbReference type="Pfam" id="PF01402"/>
    </source>
</evidence>
<organism evidence="3 4">
    <name type="scientific">Senegalimassilia anaerobia</name>
    <dbReference type="NCBI Taxonomy" id="1473216"/>
    <lineage>
        <taxon>Bacteria</taxon>
        <taxon>Bacillati</taxon>
        <taxon>Actinomycetota</taxon>
        <taxon>Coriobacteriia</taxon>
        <taxon>Coriobacteriales</taxon>
        <taxon>Coriobacteriaceae</taxon>
        <taxon>Senegalimassilia</taxon>
    </lineage>
</organism>
<evidence type="ECO:0000313" key="4">
    <source>
        <dbReference type="Proteomes" id="UP000253792"/>
    </source>
</evidence>
<accession>A0A369L641</accession>
<gene>
    <name evidence="3" type="ORF">C1880_09550</name>
</gene>
<sequence>MAVEHSQDKRQLAAWVDRKLAETVDEVASKRGITRTAAITEALQRYVEEETSVALQLSDFAEKLETLLERSETMQSELEEIKQMKPARSTRKAKAAQPAPAAQTPSLF</sequence>
<feature type="compositionally biased region" description="Low complexity" evidence="1">
    <location>
        <begin position="95"/>
        <end position="108"/>
    </location>
</feature>
<evidence type="ECO:0000313" key="3">
    <source>
        <dbReference type="EMBL" id="RDB54297.1"/>
    </source>
</evidence>
<dbReference type="InterPro" id="IPR002145">
    <property type="entry name" value="CopG"/>
</dbReference>
<dbReference type="Pfam" id="PF01402">
    <property type="entry name" value="RHH_1"/>
    <property type="match status" value="1"/>
</dbReference>
<proteinExistence type="predicted"/>
<reference evidence="3 4" key="1">
    <citation type="journal article" date="2018" name="Elife">
        <title>Discovery and characterization of a prevalent human gut bacterial enzyme sufficient for the inactivation of a family of plant toxins.</title>
        <authorList>
            <person name="Koppel N."/>
            <person name="Bisanz J.E."/>
            <person name="Pandelia M.E."/>
            <person name="Turnbaugh P.J."/>
            <person name="Balskus E.P."/>
        </authorList>
    </citation>
    <scope>NUCLEOTIDE SEQUENCE [LARGE SCALE GENOMIC DNA]</scope>
    <source>
        <strain evidence="4">anaerobia AP69FAA</strain>
    </source>
</reference>